<dbReference type="EMBL" id="MHKQ01000024">
    <property type="protein sequence ID" value="OGY93311.1"/>
    <property type="molecule type" value="Genomic_DNA"/>
</dbReference>
<dbReference type="AlphaFoldDB" id="A0A1G2BWC6"/>
<dbReference type="Gene3D" id="3.40.50.10330">
    <property type="entry name" value="Probable inorganic polyphosphate/atp-NAD kinase, domain 1"/>
    <property type="match status" value="1"/>
</dbReference>
<proteinExistence type="predicted"/>
<feature type="domain" description="DAGKc" evidence="1">
    <location>
        <begin position="12"/>
        <end position="122"/>
    </location>
</feature>
<dbReference type="Pfam" id="PF00781">
    <property type="entry name" value="DAGK_cat"/>
    <property type="match status" value="1"/>
</dbReference>
<evidence type="ECO:0000313" key="2">
    <source>
        <dbReference type="EMBL" id="OGY93311.1"/>
    </source>
</evidence>
<name>A0A1G2BWC6_9BACT</name>
<evidence type="ECO:0000259" key="1">
    <source>
        <dbReference type="Pfam" id="PF00781"/>
    </source>
</evidence>
<organism evidence="2 3">
    <name type="scientific">Candidatus Komeilibacteria bacterium RIFOXYC1_FULL_37_11</name>
    <dbReference type="NCBI Taxonomy" id="1798555"/>
    <lineage>
        <taxon>Bacteria</taxon>
        <taxon>Candidatus Komeiliibacteriota</taxon>
    </lineage>
</organism>
<dbReference type="InterPro" id="IPR016064">
    <property type="entry name" value="NAD/diacylglycerol_kinase_sf"/>
</dbReference>
<protein>
    <recommendedName>
        <fullName evidence="1">DAGKc domain-containing protein</fullName>
    </recommendedName>
</protein>
<comment type="caution">
    <text evidence="2">The sequence shown here is derived from an EMBL/GenBank/DDBJ whole genome shotgun (WGS) entry which is preliminary data.</text>
</comment>
<dbReference type="SUPFAM" id="SSF111331">
    <property type="entry name" value="NAD kinase/diacylglycerol kinase-like"/>
    <property type="match status" value="1"/>
</dbReference>
<gene>
    <name evidence="2" type="ORF">A2406_00985</name>
</gene>
<dbReference type="GO" id="GO:0016301">
    <property type="term" value="F:kinase activity"/>
    <property type="evidence" value="ECO:0007669"/>
    <property type="project" value="InterPro"/>
</dbReference>
<dbReference type="InterPro" id="IPR017438">
    <property type="entry name" value="ATP-NAD_kinase_N"/>
</dbReference>
<dbReference type="InterPro" id="IPR001206">
    <property type="entry name" value="Diacylglycerol_kinase_cat_dom"/>
</dbReference>
<sequence length="246" mass="27351">MYLYIYDSFLNDKKYSDLLISIEKRLTDLGIKGKIARLSILKNMKEMIMDGVKEGVQTVVAIGNAQTFAKVINVVADLDVALGLIPVDNNNPIAKVLGIPPRVMACDVLASRIIKKIDLGKINNYYFVNTAQIENGDVTIEYKDFKISPITEKSKITLYNFSNKFSKSSPVDGILEAVITPIKSGLFGKKMVEQTILPFTKIKIGSRAEEQVAILTDEQIIMKTPAEIVVVPQKLKVIVGSERHFD</sequence>
<dbReference type="Proteomes" id="UP000177626">
    <property type="component" value="Unassembled WGS sequence"/>
</dbReference>
<dbReference type="Gene3D" id="2.60.200.40">
    <property type="match status" value="1"/>
</dbReference>
<evidence type="ECO:0000313" key="3">
    <source>
        <dbReference type="Proteomes" id="UP000177626"/>
    </source>
</evidence>
<reference evidence="2 3" key="1">
    <citation type="journal article" date="2016" name="Nat. Commun.">
        <title>Thousands of microbial genomes shed light on interconnected biogeochemical processes in an aquifer system.</title>
        <authorList>
            <person name="Anantharaman K."/>
            <person name="Brown C.T."/>
            <person name="Hug L.A."/>
            <person name="Sharon I."/>
            <person name="Castelle C.J."/>
            <person name="Probst A.J."/>
            <person name="Thomas B.C."/>
            <person name="Singh A."/>
            <person name="Wilkins M.J."/>
            <person name="Karaoz U."/>
            <person name="Brodie E.L."/>
            <person name="Williams K.H."/>
            <person name="Hubbard S.S."/>
            <person name="Banfield J.F."/>
        </authorList>
    </citation>
    <scope>NUCLEOTIDE SEQUENCE [LARGE SCALE GENOMIC DNA]</scope>
</reference>
<accession>A0A1G2BWC6</accession>